<protein>
    <submittedName>
        <fullName evidence="2">Uncharacterized protein</fullName>
    </submittedName>
</protein>
<name>A0A0D9YRI2_9ORYZ</name>
<reference evidence="2" key="1">
    <citation type="submission" date="2015-04" db="UniProtKB">
        <authorList>
            <consortium name="EnsemblPlants"/>
        </authorList>
    </citation>
    <scope>IDENTIFICATION</scope>
</reference>
<dbReference type="HOGENOM" id="CLU_137604_0_0_1"/>
<evidence type="ECO:0000256" key="1">
    <source>
        <dbReference type="SAM" id="MobiDB-lite"/>
    </source>
</evidence>
<keyword evidence="3" id="KW-1185">Reference proteome</keyword>
<organism evidence="2">
    <name type="scientific">Oryza glumipatula</name>
    <dbReference type="NCBI Taxonomy" id="40148"/>
    <lineage>
        <taxon>Eukaryota</taxon>
        <taxon>Viridiplantae</taxon>
        <taxon>Streptophyta</taxon>
        <taxon>Embryophyta</taxon>
        <taxon>Tracheophyta</taxon>
        <taxon>Spermatophyta</taxon>
        <taxon>Magnoliopsida</taxon>
        <taxon>Liliopsida</taxon>
        <taxon>Poales</taxon>
        <taxon>Poaceae</taxon>
        <taxon>BOP clade</taxon>
        <taxon>Oryzoideae</taxon>
        <taxon>Oryzeae</taxon>
        <taxon>Oryzinae</taxon>
        <taxon>Oryza</taxon>
    </lineage>
</organism>
<dbReference type="Gramene" id="OGLUM02G14840.1">
    <property type="protein sequence ID" value="OGLUM02G14840.1"/>
    <property type="gene ID" value="OGLUM02G14840"/>
</dbReference>
<sequence length="167" mass="18785">MHPQGLPPPICPEHANADVMFWLLRSISGISSTTNIDSGSDKYSCIVVRSTSVYHDSPLQLGPSNSGTLSLREFHERYWSPDFKIGRSFRGCHFNCRSHELLWTHGRSCIHLIGDHDIFEVLLVKIHPSQAGGNWQATQPARNSPKMSQQQSEPNHKNLQAKNLESD</sequence>
<proteinExistence type="predicted"/>
<evidence type="ECO:0000313" key="2">
    <source>
        <dbReference type="EnsemblPlants" id="OGLUM02G14840.1"/>
    </source>
</evidence>
<dbReference type="EnsemblPlants" id="OGLUM02G14840.1">
    <property type="protein sequence ID" value="OGLUM02G14840.1"/>
    <property type="gene ID" value="OGLUM02G14840"/>
</dbReference>
<reference evidence="2" key="2">
    <citation type="submission" date="2018-05" db="EMBL/GenBank/DDBJ databases">
        <title>OgluRS3 (Oryza glumaepatula Reference Sequence Version 3).</title>
        <authorList>
            <person name="Zhang J."/>
            <person name="Kudrna D."/>
            <person name="Lee S."/>
            <person name="Talag J."/>
            <person name="Welchert J."/>
            <person name="Wing R.A."/>
        </authorList>
    </citation>
    <scope>NUCLEOTIDE SEQUENCE [LARGE SCALE GENOMIC DNA]</scope>
</reference>
<dbReference type="Proteomes" id="UP000026961">
    <property type="component" value="Chromosome 2"/>
</dbReference>
<feature type="region of interest" description="Disordered" evidence="1">
    <location>
        <begin position="133"/>
        <end position="167"/>
    </location>
</feature>
<accession>A0A0D9YRI2</accession>
<dbReference type="AlphaFoldDB" id="A0A0D9YRI2"/>
<evidence type="ECO:0000313" key="3">
    <source>
        <dbReference type="Proteomes" id="UP000026961"/>
    </source>
</evidence>